<proteinExistence type="predicted"/>
<feature type="transmembrane region" description="Helical" evidence="2">
    <location>
        <begin position="273"/>
        <end position="299"/>
    </location>
</feature>
<keyword evidence="2" id="KW-0472">Membrane</keyword>
<keyword evidence="2" id="KW-0812">Transmembrane</keyword>
<dbReference type="AlphaFoldDB" id="A0AAD1XHI8"/>
<dbReference type="EMBL" id="CAMPGE010014056">
    <property type="protein sequence ID" value="CAI2372752.1"/>
    <property type="molecule type" value="Genomic_DNA"/>
</dbReference>
<evidence type="ECO:0000313" key="4">
    <source>
        <dbReference type="Proteomes" id="UP001295684"/>
    </source>
</evidence>
<feature type="transmembrane region" description="Helical" evidence="2">
    <location>
        <begin position="238"/>
        <end position="261"/>
    </location>
</feature>
<feature type="transmembrane region" description="Helical" evidence="2">
    <location>
        <begin position="61"/>
        <end position="83"/>
    </location>
</feature>
<feature type="region of interest" description="Disordered" evidence="1">
    <location>
        <begin position="341"/>
        <end position="366"/>
    </location>
</feature>
<feature type="transmembrane region" description="Helical" evidence="2">
    <location>
        <begin position="103"/>
        <end position="123"/>
    </location>
</feature>
<feature type="transmembrane region" description="Helical" evidence="2">
    <location>
        <begin position="196"/>
        <end position="217"/>
    </location>
</feature>
<comment type="caution">
    <text evidence="3">The sequence shown here is derived from an EMBL/GenBank/DDBJ whole genome shotgun (WGS) entry which is preliminary data.</text>
</comment>
<gene>
    <name evidence="3" type="ORF">ECRASSUSDP1_LOCUS14085</name>
</gene>
<name>A0AAD1XHI8_EUPCR</name>
<dbReference type="Proteomes" id="UP001295684">
    <property type="component" value="Unassembled WGS sequence"/>
</dbReference>
<evidence type="ECO:0000256" key="2">
    <source>
        <dbReference type="SAM" id="Phobius"/>
    </source>
</evidence>
<keyword evidence="2" id="KW-1133">Transmembrane helix</keyword>
<protein>
    <submittedName>
        <fullName evidence="3">Uncharacterized protein</fullName>
    </submittedName>
</protein>
<reference evidence="3" key="1">
    <citation type="submission" date="2023-07" db="EMBL/GenBank/DDBJ databases">
        <authorList>
            <consortium name="AG Swart"/>
            <person name="Singh M."/>
            <person name="Singh A."/>
            <person name="Seah K."/>
            <person name="Emmerich C."/>
        </authorList>
    </citation>
    <scope>NUCLEOTIDE SEQUENCE</scope>
    <source>
        <strain evidence="3">DP1</strain>
    </source>
</reference>
<keyword evidence="4" id="KW-1185">Reference proteome</keyword>
<accession>A0AAD1XHI8</accession>
<organism evidence="3 4">
    <name type="scientific">Euplotes crassus</name>
    <dbReference type="NCBI Taxonomy" id="5936"/>
    <lineage>
        <taxon>Eukaryota</taxon>
        <taxon>Sar</taxon>
        <taxon>Alveolata</taxon>
        <taxon>Ciliophora</taxon>
        <taxon>Intramacronucleata</taxon>
        <taxon>Spirotrichea</taxon>
        <taxon>Hypotrichia</taxon>
        <taxon>Euplotida</taxon>
        <taxon>Euplotidae</taxon>
        <taxon>Moneuplotes</taxon>
    </lineage>
</organism>
<evidence type="ECO:0000313" key="3">
    <source>
        <dbReference type="EMBL" id="CAI2372752.1"/>
    </source>
</evidence>
<feature type="transmembrane region" description="Helical" evidence="2">
    <location>
        <begin position="30"/>
        <end position="49"/>
    </location>
</feature>
<evidence type="ECO:0000256" key="1">
    <source>
        <dbReference type="SAM" id="MobiDB-lite"/>
    </source>
</evidence>
<feature type="transmembrane region" description="Helical" evidence="2">
    <location>
        <begin position="144"/>
        <end position="166"/>
    </location>
</feature>
<sequence>MEYFEQDLAETGKDYPFASGATILIENVRVFTLLMLQCLCFFMMLIRLLNELEDEYCDTLIITQCIFSMLLTLVQLLSLLTSIALQRMYYSVDYLINFNPNYFGFIIINQLYWFNLIIHVKYYKQMRMGAVYDEVRQKIRRIQIWEVIFLAGIYLLLCLVIAFMFYSEFVQQCKRFRVQDEHGFCYVQSIIQRVMYYINLFINGILIFTKTVIYCKLMSSLKNNLHRYYVQNKKKLKLLFLSSIIYIALDFVIILASFIYFSRVKKENLYKGVFTYIFCSVHCLISIVEQLAFLFYIFYSIYNIKFKEYLFMLMYGYHIHSSISKACLFLTPNPFYKPKESSSLLLPESNGPPTELSDQSQPPRRAHALSEGRLLRWNFMR</sequence>